<comment type="caution">
    <text evidence="1">The sequence shown here is derived from an EMBL/GenBank/DDBJ whole genome shotgun (WGS) entry which is preliminary data.</text>
</comment>
<name>A0A8T1QD86_CARIL</name>
<keyword evidence="2" id="KW-1185">Reference proteome</keyword>
<gene>
    <name evidence="1" type="ORF">CIPAW_05G000500</name>
</gene>
<evidence type="ECO:0000313" key="2">
    <source>
        <dbReference type="Proteomes" id="UP000811609"/>
    </source>
</evidence>
<evidence type="ECO:0000313" key="1">
    <source>
        <dbReference type="EMBL" id="KAG6652349.1"/>
    </source>
</evidence>
<dbReference type="PANTHER" id="PTHR33710:SF64">
    <property type="entry name" value="ENDONUCLEASE_EXONUCLEASE_PHOSPHATASE DOMAIN-CONTAINING PROTEIN"/>
    <property type="match status" value="1"/>
</dbReference>
<accession>A0A8T1QD86</accession>
<sequence length="193" mass="22033">MLPLRVPMSFKYSSMRMDLYCALSWLGRMSKKIEDCLGGFMVACLFKNVVDGYQWVFTMVYGPNLNRTKSLLCDELAGLSNTWDLCWCIGGDVNVTRFLSERSSGSSFNLAMVDFSNFISKQDLLHIPLANGSFTWSCNREHPSWSRIDVFPLSLEWEAHYHDLVQKKLPRFCSHHFPILIDCGGLHGGPICF</sequence>
<dbReference type="Proteomes" id="UP000811609">
    <property type="component" value="Chromosome 5"/>
</dbReference>
<proteinExistence type="predicted"/>
<dbReference type="AlphaFoldDB" id="A0A8T1QD86"/>
<dbReference type="PANTHER" id="PTHR33710">
    <property type="entry name" value="BNAC02G09200D PROTEIN"/>
    <property type="match status" value="1"/>
</dbReference>
<evidence type="ECO:0008006" key="3">
    <source>
        <dbReference type="Google" id="ProtNLM"/>
    </source>
</evidence>
<protein>
    <recommendedName>
        <fullName evidence="3">Endonuclease/exonuclease/phosphatase domain-containing protein</fullName>
    </recommendedName>
</protein>
<reference evidence="1" key="1">
    <citation type="submission" date="2020-12" db="EMBL/GenBank/DDBJ databases">
        <title>WGS assembly of Carya illinoinensis cv. Pawnee.</title>
        <authorList>
            <person name="Platts A."/>
            <person name="Shu S."/>
            <person name="Wright S."/>
            <person name="Barry K."/>
            <person name="Edger P."/>
            <person name="Pires J.C."/>
            <person name="Schmutz J."/>
        </authorList>
    </citation>
    <scope>NUCLEOTIDE SEQUENCE</scope>
    <source>
        <tissue evidence="1">Leaf</tissue>
    </source>
</reference>
<organism evidence="1 2">
    <name type="scientific">Carya illinoinensis</name>
    <name type="common">Pecan</name>
    <dbReference type="NCBI Taxonomy" id="32201"/>
    <lineage>
        <taxon>Eukaryota</taxon>
        <taxon>Viridiplantae</taxon>
        <taxon>Streptophyta</taxon>
        <taxon>Embryophyta</taxon>
        <taxon>Tracheophyta</taxon>
        <taxon>Spermatophyta</taxon>
        <taxon>Magnoliopsida</taxon>
        <taxon>eudicotyledons</taxon>
        <taxon>Gunneridae</taxon>
        <taxon>Pentapetalae</taxon>
        <taxon>rosids</taxon>
        <taxon>fabids</taxon>
        <taxon>Fagales</taxon>
        <taxon>Juglandaceae</taxon>
        <taxon>Carya</taxon>
    </lineage>
</organism>
<dbReference type="EMBL" id="CM031813">
    <property type="protein sequence ID" value="KAG6652349.1"/>
    <property type="molecule type" value="Genomic_DNA"/>
</dbReference>